<dbReference type="InterPro" id="IPR009003">
    <property type="entry name" value="Peptidase_S1_PA"/>
</dbReference>
<comment type="caution">
    <text evidence="2">The sequence shown here is derived from an EMBL/GenBank/DDBJ whole genome shotgun (WGS) entry which is preliminary data.</text>
</comment>
<dbReference type="AlphaFoldDB" id="A0A553HLY9"/>
<keyword evidence="3" id="KW-1185">Reference proteome</keyword>
<name>A0A553HLY9_9PEZI</name>
<evidence type="ECO:0000313" key="3">
    <source>
        <dbReference type="Proteomes" id="UP000319160"/>
    </source>
</evidence>
<organism evidence="2 3">
    <name type="scientific">Xylaria flabelliformis</name>
    <dbReference type="NCBI Taxonomy" id="2512241"/>
    <lineage>
        <taxon>Eukaryota</taxon>
        <taxon>Fungi</taxon>
        <taxon>Dikarya</taxon>
        <taxon>Ascomycota</taxon>
        <taxon>Pezizomycotina</taxon>
        <taxon>Sordariomycetes</taxon>
        <taxon>Xylariomycetidae</taxon>
        <taxon>Xylariales</taxon>
        <taxon>Xylariaceae</taxon>
        <taxon>Xylaria</taxon>
    </lineage>
</organism>
<dbReference type="PANTHER" id="PTHR15462:SF8">
    <property type="entry name" value="SERINE PROTEASE"/>
    <property type="match status" value="1"/>
</dbReference>
<dbReference type="EMBL" id="VFLP01000076">
    <property type="protein sequence ID" value="TRX88971.1"/>
    <property type="molecule type" value="Genomic_DNA"/>
</dbReference>
<dbReference type="OrthoDB" id="4747179at2759"/>
<accession>A0A553HLY9</accession>
<dbReference type="Gene3D" id="2.40.10.10">
    <property type="entry name" value="Trypsin-like serine proteases"/>
    <property type="match status" value="1"/>
</dbReference>
<sequence length="223" mass="24818">MFSLIKETWQGTKAYLQLCVSIVDATCDPPSAAIRTFPEIVAWELEKSSTQSQARASSLNYSDSAGANEDIFGIYPRSRSRQGVFAAAHWRWYKAFEHAHDLAFVKLNKSFKKARMIPWTLAPAGVDKLSIKVVGYPGDMEDGKLYIAEGTAGYNLTVEKKNRWDNVLIHIVDTYRGNSGCPVIVSKGNVIAVHCTGVKDFSNQAAVIDDQFNDFHTINHDLN</sequence>
<proteinExistence type="predicted"/>
<dbReference type="PANTHER" id="PTHR15462">
    <property type="entry name" value="SERINE PROTEASE"/>
    <property type="match status" value="1"/>
</dbReference>
<keyword evidence="1" id="KW-0732">Signal</keyword>
<reference evidence="3" key="1">
    <citation type="submission" date="2019-06" db="EMBL/GenBank/DDBJ databases">
        <title>Draft genome sequence of the griseofulvin-producing fungus Xylaria cubensis strain G536.</title>
        <authorList>
            <person name="Mead M.E."/>
            <person name="Raja H.A."/>
            <person name="Steenwyk J.L."/>
            <person name="Knowles S.L."/>
            <person name="Oberlies N.H."/>
            <person name="Rokas A."/>
        </authorList>
    </citation>
    <scope>NUCLEOTIDE SEQUENCE [LARGE SCALE GENOMIC DNA]</scope>
    <source>
        <strain evidence="3">G536</strain>
    </source>
</reference>
<evidence type="ECO:0000256" key="1">
    <source>
        <dbReference type="ARBA" id="ARBA00022729"/>
    </source>
</evidence>
<evidence type="ECO:0008006" key="4">
    <source>
        <dbReference type="Google" id="ProtNLM"/>
    </source>
</evidence>
<dbReference type="SUPFAM" id="SSF50494">
    <property type="entry name" value="Trypsin-like serine proteases"/>
    <property type="match status" value="1"/>
</dbReference>
<evidence type="ECO:0000313" key="2">
    <source>
        <dbReference type="EMBL" id="TRX88971.1"/>
    </source>
</evidence>
<protein>
    <recommendedName>
        <fullName evidence="4">Serine protease</fullName>
    </recommendedName>
</protein>
<dbReference type="InterPro" id="IPR050966">
    <property type="entry name" value="Glutamyl_endopeptidase"/>
</dbReference>
<gene>
    <name evidence="2" type="ORF">FHL15_010093</name>
</gene>
<dbReference type="Proteomes" id="UP000319160">
    <property type="component" value="Unassembled WGS sequence"/>
</dbReference>
<dbReference type="InterPro" id="IPR043504">
    <property type="entry name" value="Peptidase_S1_PA_chymotrypsin"/>
</dbReference>
<dbReference type="Pfam" id="PF13365">
    <property type="entry name" value="Trypsin_2"/>
    <property type="match status" value="1"/>
</dbReference>